<name>A0A8X7QGR0_BRACI</name>
<comment type="caution">
    <text evidence="1">The sequence shown here is derived from an EMBL/GenBank/DDBJ whole genome shotgun (WGS) entry which is preliminary data.</text>
</comment>
<evidence type="ECO:0000313" key="1">
    <source>
        <dbReference type="EMBL" id="KAG2267723.1"/>
    </source>
</evidence>
<accession>A0A8X7QGR0</accession>
<gene>
    <name evidence="1" type="ORF">Bca52824_062278</name>
</gene>
<proteinExistence type="predicted"/>
<organism evidence="1 2">
    <name type="scientific">Brassica carinata</name>
    <name type="common">Ethiopian mustard</name>
    <name type="synonym">Abyssinian cabbage</name>
    <dbReference type="NCBI Taxonomy" id="52824"/>
    <lineage>
        <taxon>Eukaryota</taxon>
        <taxon>Viridiplantae</taxon>
        <taxon>Streptophyta</taxon>
        <taxon>Embryophyta</taxon>
        <taxon>Tracheophyta</taxon>
        <taxon>Spermatophyta</taxon>
        <taxon>Magnoliopsida</taxon>
        <taxon>eudicotyledons</taxon>
        <taxon>Gunneridae</taxon>
        <taxon>Pentapetalae</taxon>
        <taxon>rosids</taxon>
        <taxon>malvids</taxon>
        <taxon>Brassicales</taxon>
        <taxon>Brassicaceae</taxon>
        <taxon>Brassiceae</taxon>
        <taxon>Brassica</taxon>
    </lineage>
</organism>
<dbReference type="EMBL" id="JAAMPC010000013">
    <property type="protein sequence ID" value="KAG2267723.1"/>
    <property type="molecule type" value="Genomic_DNA"/>
</dbReference>
<evidence type="ECO:0000313" key="2">
    <source>
        <dbReference type="Proteomes" id="UP000886595"/>
    </source>
</evidence>
<dbReference type="AlphaFoldDB" id="A0A8X7QGR0"/>
<keyword evidence="2" id="KW-1185">Reference proteome</keyword>
<dbReference type="Proteomes" id="UP000886595">
    <property type="component" value="Unassembled WGS sequence"/>
</dbReference>
<reference evidence="1 2" key="1">
    <citation type="submission" date="2020-02" db="EMBL/GenBank/DDBJ databases">
        <authorList>
            <person name="Ma Q."/>
            <person name="Huang Y."/>
            <person name="Song X."/>
            <person name="Pei D."/>
        </authorList>
    </citation>
    <scope>NUCLEOTIDE SEQUENCE [LARGE SCALE GENOMIC DNA]</scope>
    <source>
        <strain evidence="1">Sxm20200214</strain>
        <tissue evidence="1">Leaf</tissue>
    </source>
</reference>
<sequence length="185" mass="21247">MAFYRSLRKLAETNPLKKARLFFQLPAVEPFLRSHRRFRRAAPTLHAQIASPFLMVRPSPRTSIPLFSTLETAPVRDASSLARKRRVLRKVKALSVRLICGDDGRVRGWKWRDFAYSTENHVKPLLELTNPQHKFSHITGEGIEVDCVVNYGRDFCFSMECLWLTPFELSTEAPPPVSSSSNQYL</sequence>
<protein>
    <submittedName>
        <fullName evidence="1">Uncharacterized protein</fullName>
    </submittedName>
</protein>
<dbReference type="OrthoDB" id="1117814at2759"/>